<gene>
    <name evidence="1" type="ORF">SAMN05421730_101073</name>
</gene>
<dbReference type="RefSeq" id="WP_091233494.1">
    <property type="nucleotide sequence ID" value="NZ_FMKA01000010.1"/>
</dbReference>
<reference evidence="1 2" key="1">
    <citation type="submission" date="2016-09" db="EMBL/GenBank/DDBJ databases">
        <authorList>
            <person name="Capua I."/>
            <person name="De Benedictis P."/>
            <person name="Joannis T."/>
            <person name="Lombin L.H."/>
            <person name="Cattoli G."/>
        </authorList>
    </citation>
    <scope>NUCLEOTIDE SEQUENCE [LARGE SCALE GENOMIC DNA]</scope>
    <source>
        <strain evidence="1 2">GluBS11</strain>
    </source>
</reference>
<sequence>MGVSVLPVDQRVIGIDSRRFASVEKALVELITNCDDSYSRLERRGIPCSGKITISFERHKNGAVLSVADEAEGMSFERVHFVLTYGGAYSSLAQGEAAGRGYFGRGLKQAIYGLGYGWIESLESGMYSRVDLYRALTGEYLYDDWDRSREAVDRDYVRMQVPAGKNGTQVTIIVDNPQTSIPLYSSLETAVRNNIYLRDILRRRDIRMVNLNQPKKARTAVPIRYEEPQSETLVGPEEPGGFSFQGVYYPFDLTLKRARDTELVLKGDERTNGLLVISGTAVLDCQFFKFENQLGTEYLFGMVNCDGLAQMLAKGYPVISDEREGLNMKEPFVLAFAEAVSRMLTDPVKSEQLRLSHFDSAKTSQKTKTMIESVLQKMNRIAVEDLGIILPLESSADGQAEGPAAALRFITHFYYRKAGQPFHITMTADRNQLPDDGVLTFKYDVNDTMTVEPHPESIPVSELPEDGRLVFTVTGSETGEAGMITVTSGDYEASGEFVISDTAPEKAYGHPAEKHRAVWDEHKYVNIFKGYELRSLNNDMDRAIYSPEEHLILINTEAPTVRLYVDAHGQFRDGARLLLAELFLDVITDELARRYIDRTRKKGQPEAYRKAKQDLVRRYGVEVHSIMIGE</sequence>
<name>A0A1D3TTS4_9FIRM</name>
<dbReference type="GO" id="GO:0016301">
    <property type="term" value="F:kinase activity"/>
    <property type="evidence" value="ECO:0007669"/>
    <property type="project" value="UniProtKB-KW"/>
</dbReference>
<organism evidence="1 2">
    <name type="scientific">Anaerobium acetethylicum</name>
    <dbReference type="NCBI Taxonomy" id="1619234"/>
    <lineage>
        <taxon>Bacteria</taxon>
        <taxon>Bacillati</taxon>
        <taxon>Bacillota</taxon>
        <taxon>Clostridia</taxon>
        <taxon>Lachnospirales</taxon>
        <taxon>Lachnospiraceae</taxon>
        <taxon>Anaerobium</taxon>
    </lineage>
</organism>
<evidence type="ECO:0000313" key="2">
    <source>
        <dbReference type="Proteomes" id="UP000199315"/>
    </source>
</evidence>
<keyword evidence="1" id="KW-0808">Transferase</keyword>
<dbReference type="OrthoDB" id="2078327at2"/>
<accession>A0A1D3TTS4</accession>
<dbReference type="SUPFAM" id="SSF55874">
    <property type="entry name" value="ATPase domain of HSP90 chaperone/DNA topoisomerase II/histidine kinase"/>
    <property type="match status" value="1"/>
</dbReference>
<keyword evidence="1" id="KW-0418">Kinase</keyword>
<dbReference type="Proteomes" id="UP000199315">
    <property type="component" value="Unassembled WGS sequence"/>
</dbReference>
<dbReference type="EMBL" id="FMKA01000010">
    <property type="protein sequence ID" value="SCP97412.1"/>
    <property type="molecule type" value="Genomic_DNA"/>
</dbReference>
<proteinExistence type="predicted"/>
<dbReference type="AlphaFoldDB" id="A0A1D3TTS4"/>
<evidence type="ECO:0000313" key="1">
    <source>
        <dbReference type="EMBL" id="SCP97412.1"/>
    </source>
</evidence>
<protein>
    <submittedName>
        <fullName evidence="1">Histidine kinase-, DNA gyrase B-, and HSP90-like ATPase</fullName>
    </submittedName>
</protein>
<dbReference type="STRING" id="1619234.SAMN05421730_101073"/>
<dbReference type="InterPro" id="IPR036890">
    <property type="entry name" value="HATPase_C_sf"/>
</dbReference>
<keyword evidence="2" id="KW-1185">Reference proteome</keyword>